<dbReference type="GO" id="GO:0004657">
    <property type="term" value="F:proline dehydrogenase activity"/>
    <property type="evidence" value="ECO:0007669"/>
    <property type="project" value="UniProtKB-EC"/>
</dbReference>
<evidence type="ECO:0000256" key="4">
    <source>
        <dbReference type="ARBA" id="ARBA00023062"/>
    </source>
</evidence>
<evidence type="ECO:0000256" key="5">
    <source>
        <dbReference type="RuleBase" id="RU364054"/>
    </source>
</evidence>
<keyword evidence="8" id="KW-1185">Reference proteome</keyword>
<sequence length="402" mass="45050">MPTPLLLRSYLLTSVIASPILLRLSMPLLNIIANSSSPLLNPDKNPLVGIPVRKIIYDHFVAGYREEDVKRSVMQMKKTGYNGVILGHAKEYAFDEGETRNEEADVQRWKDGHLRTMKMIGPGDIMSFKLSGAGRSTLKALANEESPPATMWNGLLELCEAARARGLRILIDAEQQDMQPTIDDWTCQLMQKFNKDGKAFMYNTFQAYLKSTPANLAKYLNVAQNEGWTLGVKLVRGAYIATEKRDLIHDTIEDTHLAYDTIVANLLKREYPGVPRSSKPFPDVALMLASHNEASIKSAYAIQKSLIESAQPTIELEFGQLQGMADEISCSLLQLSKDGKGEMAEKLRPKAFKCLTWGSTQDSLQFLSRRVKENGDAVARTGAWVRAFRREIWRRLRGSLGL</sequence>
<dbReference type="EC" id="1.5.5.2" evidence="2 5"/>
<dbReference type="PANTHER" id="PTHR13914">
    <property type="entry name" value="PROLINE OXIDASE"/>
    <property type="match status" value="1"/>
</dbReference>
<dbReference type="OrthoDB" id="5464at2759"/>
<dbReference type="InterPro" id="IPR015659">
    <property type="entry name" value="Proline_oxidase"/>
</dbReference>
<evidence type="ECO:0000313" key="7">
    <source>
        <dbReference type="EMBL" id="OWP01874.1"/>
    </source>
</evidence>
<comment type="caution">
    <text evidence="7">The sequence shown here is derived from an EMBL/GenBank/DDBJ whole genome shotgun (WGS) entry which is preliminary data.</text>
</comment>
<evidence type="ECO:0000256" key="1">
    <source>
        <dbReference type="ARBA" id="ARBA00005869"/>
    </source>
</evidence>
<organism evidence="7 8">
    <name type="scientific">Diplocarpon coronariae</name>
    <dbReference type="NCBI Taxonomy" id="2795749"/>
    <lineage>
        <taxon>Eukaryota</taxon>
        <taxon>Fungi</taxon>
        <taxon>Dikarya</taxon>
        <taxon>Ascomycota</taxon>
        <taxon>Pezizomycotina</taxon>
        <taxon>Leotiomycetes</taxon>
        <taxon>Helotiales</taxon>
        <taxon>Drepanopezizaceae</taxon>
        <taxon>Diplocarpon</taxon>
    </lineage>
</organism>
<dbReference type="FunCoup" id="A0A218Z2F9">
    <property type="interactions" value="50"/>
</dbReference>
<accession>A0A218Z2F9</accession>
<evidence type="ECO:0000313" key="8">
    <source>
        <dbReference type="Proteomes" id="UP000242519"/>
    </source>
</evidence>
<dbReference type="Proteomes" id="UP000242519">
    <property type="component" value="Unassembled WGS sequence"/>
</dbReference>
<dbReference type="InterPro" id="IPR029041">
    <property type="entry name" value="FAD-linked_oxidoreductase-like"/>
</dbReference>
<evidence type="ECO:0000256" key="3">
    <source>
        <dbReference type="ARBA" id="ARBA00023002"/>
    </source>
</evidence>
<dbReference type="PANTHER" id="PTHR13914:SF34">
    <property type="entry name" value="PROLINE DEHYDROGENASE"/>
    <property type="match status" value="1"/>
</dbReference>
<dbReference type="GO" id="GO:0071949">
    <property type="term" value="F:FAD binding"/>
    <property type="evidence" value="ECO:0007669"/>
    <property type="project" value="TreeGrafter"/>
</dbReference>
<dbReference type="AlphaFoldDB" id="A0A218Z2F9"/>
<feature type="domain" description="Proline dehydrogenase" evidence="6">
    <location>
        <begin position="71"/>
        <end position="379"/>
    </location>
</feature>
<dbReference type="EMBL" id="MZNU01000257">
    <property type="protein sequence ID" value="OWP01874.1"/>
    <property type="molecule type" value="Genomic_DNA"/>
</dbReference>
<keyword evidence="4 5" id="KW-0642">Proline metabolism</keyword>
<dbReference type="GO" id="GO:0010133">
    <property type="term" value="P:L-proline catabolic process to L-glutamate"/>
    <property type="evidence" value="ECO:0007669"/>
    <property type="project" value="TreeGrafter"/>
</dbReference>
<keyword evidence="5" id="KW-0285">Flavoprotein</keyword>
<proteinExistence type="inferred from homology"/>
<reference evidence="7 8" key="1">
    <citation type="submission" date="2017-04" db="EMBL/GenBank/DDBJ databases">
        <title>Draft genome sequence of Marssonina coronaria NL1: causal agent of apple blotch.</title>
        <authorList>
            <person name="Cheng Q."/>
        </authorList>
    </citation>
    <scope>NUCLEOTIDE SEQUENCE [LARGE SCALE GENOMIC DNA]</scope>
    <source>
        <strain evidence="7 8">NL1</strain>
    </source>
</reference>
<comment type="similarity">
    <text evidence="1 5">Belongs to the proline oxidase family.</text>
</comment>
<comment type="catalytic activity">
    <reaction evidence="5">
        <text>L-proline + a quinone = (S)-1-pyrroline-5-carboxylate + a quinol + H(+)</text>
        <dbReference type="Rhea" id="RHEA:23784"/>
        <dbReference type="ChEBI" id="CHEBI:15378"/>
        <dbReference type="ChEBI" id="CHEBI:17388"/>
        <dbReference type="ChEBI" id="CHEBI:24646"/>
        <dbReference type="ChEBI" id="CHEBI:60039"/>
        <dbReference type="ChEBI" id="CHEBI:132124"/>
        <dbReference type="EC" id="1.5.5.2"/>
    </reaction>
</comment>
<protein>
    <recommendedName>
        <fullName evidence="2 5">Proline dehydrogenase</fullName>
        <ecNumber evidence="2 5">1.5.5.2</ecNumber>
    </recommendedName>
</protein>
<keyword evidence="5" id="KW-0274">FAD</keyword>
<dbReference type="GO" id="GO:0005739">
    <property type="term" value="C:mitochondrion"/>
    <property type="evidence" value="ECO:0007669"/>
    <property type="project" value="TreeGrafter"/>
</dbReference>
<dbReference type="SUPFAM" id="SSF51730">
    <property type="entry name" value="FAD-linked oxidoreductase"/>
    <property type="match status" value="1"/>
</dbReference>
<keyword evidence="3 5" id="KW-0560">Oxidoreductase</keyword>
<dbReference type="Pfam" id="PF01619">
    <property type="entry name" value="Pro_dh"/>
    <property type="match status" value="1"/>
</dbReference>
<evidence type="ECO:0000259" key="6">
    <source>
        <dbReference type="Pfam" id="PF01619"/>
    </source>
</evidence>
<dbReference type="Gene3D" id="3.20.20.220">
    <property type="match status" value="1"/>
</dbReference>
<gene>
    <name evidence="7" type="ORF">B2J93_4724</name>
</gene>
<comment type="cofactor">
    <cofactor evidence="5">
        <name>FAD</name>
        <dbReference type="ChEBI" id="CHEBI:57692"/>
    </cofactor>
</comment>
<name>A0A218Z2F9_9HELO</name>
<comment type="function">
    <text evidence="5">Converts proline to delta-1-pyrroline-5-carboxylate.</text>
</comment>
<evidence type="ECO:0000256" key="2">
    <source>
        <dbReference type="ARBA" id="ARBA00012695"/>
    </source>
</evidence>
<dbReference type="InParanoid" id="A0A218Z2F9"/>
<dbReference type="InterPro" id="IPR002872">
    <property type="entry name" value="Proline_DH_dom"/>
</dbReference>
<dbReference type="STRING" id="503106.A0A218Z2F9"/>